<comment type="caution">
    <text evidence="2">The sequence shown here is derived from an EMBL/GenBank/DDBJ whole genome shotgun (WGS) entry which is preliminary data.</text>
</comment>
<protein>
    <submittedName>
        <fullName evidence="2">Uncharacterized protein</fullName>
    </submittedName>
</protein>
<name>A0A2I0L3H2_PUNGR</name>
<reference evidence="2 3" key="1">
    <citation type="submission" date="2017-11" db="EMBL/GenBank/DDBJ databases">
        <title>De-novo sequencing of pomegranate (Punica granatum L.) genome.</title>
        <authorList>
            <person name="Akparov Z."/>
            <person name="Amiraslanov A."/>
            <person name="Hajiyeva S."/>
            <person name="Abbasov M."/>
            <person name="Kaur K."/>
            <person name="Hamwieh A."/>
            <person name="Solovyev V."/>
            <person name="Salamov A."/>
            <person name="Braich B."/>
            <person name="Kosarev P."/>
            <person name="Mahmoud A."/>
            <person name="Hajiyev E."/>
            <person name="Babayeva S."/>
            <person name="Izzatullayeva V."/>
            <person name="Mammadov A."/>
            <person name="Mammadov A."/>
            <person name="Sharifova S."/>
            <person name="Ojaghi J."/>
            <person name="Eynullazada K."/>
            <person name="Bayramov B."/>
            <person name="Abdulazimova A."/>
            <person name="Shahmuradov I."/>
        </authorList>
    </citation>
    <scope>NUCLEOTIDE SEQUENCE [LARGE SCALE GENOMIC DNA]</scope>
    <source>
        <strain evidence="3">cv. AG2017</strain>
        <tissue evidence="2">Leaf</tissue>
    </source>
</reference>
<evidence type="ECO:0000313" key="3">
    <source>
        <dbReference type="Proteomes" id="UP000233551"/>
    </source>
</evidence>
<evidence type="ECO:0000313" key="2">
    <source>
        <dbReference type="EMBL" id="PKI75251.1"/>
    </source>
</evidence>
<feature type="region of interest" description="Disordered" evidence="1">
    <location>
        <begin position="1"/>
        <end position="152"/>
    </location>
</feature>
<dbReference type="EMBL" id="PGOL01000180">
    <property type="protein sequence ID" value="PKI75251.1"/>
    <property type="molecule type" value="Genomic_DNA"/>
</dbReference>
<feature type="compositionally biased region" description="Basic residues" evidence="1">
    <location>
        <begin position="100"/>
        <end position="113"/>
    </location>
</feature>
<dbReference type="AlphaFoldDB" id="A0A2I0L3H2"/>
<proteinExistence type="predicted"/>
<sequence length="152" mass="16717">MSPEAFDELDPIKKSKENKRSRPPIGDPNPSTEVANTHRGHQRPRWRGRGGRLAAPTPDQPRTPSRRFPVDSGLGPPIDDLDPSTEIVGPLRFGVGAANRRPRPLHRGRRYPRRTSVTSTERLGSLIGGPIQSATPTPNRPGTSESIRGWGR</sequence>
<organism evidence="2 3">
    <name type="scientific">Punica granatum</name>
    <name type="common">Pomegranate</name>
    <dbReference type="NCBI Taxonomy" id="22663"/>
    <lineage>
        <taxon>Eukaryota</taxon>
        <taxon>Viridiplantae</taxon>
        <taxon>Streptophyta</taxon>
        <taxon>Embryophyta</taxon>
        <taxon>Tracheophyta</taxon>
        <taxon>Spermatophyta</taxon>
        <taxon>Magnoliopsida</taxon>
        <taxon>eudicotyledons</taxon>
        <taxon>Gunneridae</taxon>
        <taxon>Pentapetalae</taxon>
        <taxon>rosids</taxon>
        <taxon>malvids</taxon>
        <taxon>Myrtales</taxon>
        <taxon>Lythraceae</taxon>
        <taxon>Punica</taxon>
    </lineage>
</organism>
<accession>A0A2I0L3H2</accession>
<feature type="compositionally biased region" description="Basic residues" evidence="1">
    <location>
        <begin position="38"/>
        <end position="50"/>
    </location>
</feature>
<feature type="compositionally biased region" description="Polar residues" evidence="1">
    <location>
        <begin position="132"/>
        <end position="146"/>
    </location>
</feature>
<feature type="compositionally biased region" description="Basic and acidic residues" evidence="1">
    <location>
        <begin position="10"/>
        <end position="20"/>
    </location>
</feature>
<dbReference type="Proteomes" id="UP000233551">
    <property type="component" value="Unassembled WGS sequence"/>
</dbReference>
<keyword evidence="3" id="KW-1185">Reference proteome</keyword>
<gene>
    <name evidence="2" type="ORF">CRG98_004291</name>
</gene>
<evidence type="ECO:0000256" key="1">
    <source>
        <dbReference type="SAM" id="MobiDB-lite"/>
    </source>
</evidence>